<keyword evidence="22" id="KW-0808">Transferase</keyword>
<keyword evidence="9 18" id="KW-0630">Potassium</keyword>
<dbReference type="PANTHER" id="PTHR12592:SF0">
    <property type="entry name" value="ATP-DEPENDENT (S)-NAD(P)H-HYDRATE DEHYDRATASE"/>
    <property type="match status" value="1"/>
</dbReference>
<dbReference type="AlphaFoldDB" id="A0A0W1AD98"/>
<evidence type="ECO:0000256" key="11">
    <source>
        <dbReference type="ARBA" id="ARBA00023235"/>
    </source>
</evidence>
<dbReference type="InterPro" id="IPR036652">
    <property type="entry name" value="YjeF_N_dom_sf"/>
</dbReference>
<dbReference type="InterPro" id="IPR004443">
    <property type="entry name" value="YjeF_N_dom"/>
</dbReference>
<evidence type="ECO:0000256" key="7">
    <source>
        <dbReference type="ARBA" id="ARBA00022840"/>
    </source>
</evidence>
<evidence type="ECO:0000313" key="23">
    <source>
        <dbReference type="Proteomes" id="UP000054729"/>
    </source>
</evidence>
<dbReference type="InterPro" id="IPR000631">
    <property type="entry name" value="CARKD"/>
</dbReference>
<dbReference type="EC" id="4.2.1.136" evidence="19"/>
<evidence type="ECO:0000256" key="1">
    <source>
        <dbReference type="ARBA" id="ARBA00000013"/>
    </source>
</evidence>
<dbReference type="HAMAP" id="MF_01965">
    <property type="entry name" value="NADHX_dehydratase"/>
    <property type="match status" value="1"/>
</dbReference>
<keyword evidence="10 17" id="KW-0520">NAD</keyword>
<feature type="binding site" evidence="17">
    <location>
        <position position="260"/>
    </location>
    <ligand>
        <name>(6S)-NADPHX</name>
        <dbReference type="ChEBI" id="CHEBI:64076"/>
    </ligand>
</feature>
<dbReference type="NCBIfam" id="TIGR00196">
    <property type="entry name" value="yjeF_cterm"/>
    <property type="match status" value="1"/>
</dbReference>
<comment type="function">
    <text evidence="18">Catalyzes the epimerization of the S- and R-forms of NAD(P)HX, a damaged form of NAD(P)H that is a result of enzymatic or heat-dependent hydration. This is a prerequisite for the S-specific NAD(P)H-hydrate dehydratase to allow the repair of both epimers of NAD(P)HX.</text>
</comment>
<feature type="binding site" evidence="17">
    <location>
        <position position="433"/>
    </location>
    <ligand>
        <name>AMP</name>
        <dbReference type="ChEBI" id="CHEBI:456215"/>
    </ligand>
</feature>
<dbReference type="PROSITE" id="PS01050">
    <property type="entry name" value="YJEF_C_2"/>
    <property type="match status" value="1"/>
</dbReference>
<feature type="binding site" evidence="17">
    <location>
        <position position="434"/>
    </location>
    <ligand>
        <name>(6S)-NADPHX</name>
        <dbReference type="ChEBI" id="CHEBI:64076"/>
    </ligand>
</feature>
<evidence type="ECO:0000256" key="5">
    <source>
        <dbReference type="ARBA" id="ARBA00022723"/>
    </source>
</evidence>
<feature type="binding site" evidence="17">
    <location>
        <position position="367"/>
    </location>
    <ligand>
        <name>(6S)-NADPHX</name>
        <dbReference type="ChEBI" id="CHEBI:64076"/>
    </ligand>
</feature>
<evidence type="ECO:0000256" key="17">
    <source>
        <dbReference type="HAMAP-Rule" id="MF_01965"/>
    </source>
</evidence>
<evidence type="ECO:0000256" key="12">
    <source>
        <dbReference type="ARBA" id="ARBA00023239"/>
    </source>
</evidence>
<evidence type="ECO:0000313" key="22">
    <source>
        <dbReference type="EMBL" id="KTD79297.1"/>
    </source>
</evidence>
<comment type="caution">
    <text evidence="18">Lacks conserved residue(s) required for the propagation of feature annotation.</text>
</comment>
<dbReference type="Proteomes" id="UP000054729">
    <property type="component" value="Unassembled WGS sequence"/>
</dbReference>
<reference evidence="22 23" key="1">
    <citation type="submission" date="2015-11" db="EMBL/GenBank/DDBJ databases">
        <title>Genomic analysis of 38 Legionella species identifies large and diverse effector repertoires.</title>
        <authorList>
            <person name="Burstein D."/>
            <person name="Amaro F."/>
            <person name="Zusman T."/>
            <person name="Lifshitz Z."/>
            <person name="Cohen O."/>
            <person name="Gilbert J.A."/>
            <person name="Pupko T."/>
            <person name="Shuman H.A."/>
            <person name="Segal G."/>
        </authorList>
    </citation>
    <scope>NUCLEOTIDE SEQUENCE [LARGE SCALE GENOMIC DNA]</scope>
    <source>
        <strain evidence="22 23">ATCC 51914</strain>
    </source>
</reference>
<dbReference type="GO" id="GO:0046496">
    <property type="term" value="P:nicotinamide nucleotide metabolic process"/>
    <property type="evidence" value="ECO:0007669"/>
    <property type="project" value="UniProtKB-UniRule"/>
</dbReference>
<dbReference type="NCBIfam" id="TIGR00197">
    <property type="entry name" value="yjeF_nterm"/>
    <property type="match status" value="1"/>
</dbReference>
<feature type="binding site" evidence="17">
    <location>
        <position position="321"/>
    </location>
    <ligand>
        <name>(6S)-NADPHX</name>
        <dbReference type="ChEBI" id="CHEBI:64076"/>
    </ligand>
</feature>
<dbReference type="InterPro" id="IPR017953">
    <property type="entry name" value="Carbohydrate_kinase_pred_CS"/>
</dbReference>
<comment type="catalytic activity">
    <reaction evidence="16 17 19">
        <text>(6S)-NADPHX + ADP = AMP + phosphate + NADPH + H(+)</text>
        <dbReference type="Rhea" id="RHEA:32235"/>
        <dbReference type="ChEBI" id="CHEBI:15378"/>
        <dbReference type="ChEBI" id="CHEBI:43474"/>
        <dbReference type="ChEBI" id="CHEBI:57783"/>
        <dbReference type="ChEBI" id="CHEBI:64076"/>
        <dbReference type="ChEBI" id="CHEBI:456215"/>
        <dbReference type="ChEBI" id="CHEBI:456216"/>
        <dbReference type="EC" id="4.2.1.136"/>
    </reaction>
</comment>
<dbReference type="STRING" id="66969.Lwal_1369"/>
<comment type="cofactor">
    <cofactor evidence="17">
        <name>Mg(2+)</name>
        <dbReference type="ChEBI" id="CHEBI:18420"/>
    </cofactor>
</comment>
<keyword evidence="8 17" id="KW-0521">NADP</keyword>
<evidence type="ECO:0000256" key="19">
    <source>
        <dbReference type="PIRNR" id="PIRNR017184"/>
    </source>
</evidence>
<dbReference type="GO" id="GO:0046872">
    <property type="term" value="F:metal ion binding"/>
    <property type="evidence" value="ECO:0007669"/>
    <property type="project" value="UniProtKB-UniRule"/>
</dbReference>
<feature type="domain" description="YjeF N-terminal" evidence="21">
    <location>
        <begin position="14"/>
        <end position="216"/>
    </location>
</feature>
<comment type="subunit">
    <text evidence="17">Homotetramer.</text>
</comment>
<comment type="catalytic activity">
    <reaction evidence="15 17 19">
        <text>(6S)-NADHX + ADP = AMP + phosphate + NADH + H(+)</text>
        <dbReference type="Rhea" id="RHEA:32223"/>
        <dbReference type="ChEBI" id="CHEBI:15378"/>
        <dbReference type="ChEBI" id="CHEBI:43474"/>
        <dbReference type="ChEBI" id="CHEBI:57945"/>
        <dbReference type="ChEBI" id="CHEBI:64074"/>
        <dbReference type="ChEBI" id="CHEBI:456215"/>
        <dbReference type="ChEBI" id="CHEBI:456216"/>
        <dbReference type="EC" id="4.2.1.136"/>
    </reaction>
</comment>
<keyword evidence="5 18" id="KW-0479">Metal-binding</keyword>
<accession>A0A0W1AD98</accession>
<feature type="binding site" evidence="18">
    <location>
        <position position="159"/>
    </location>
    <ligand>
        <name>(6S)-NADPHX</name>
        <dbReference type="ChEBI" id="CHEBI:64076"/>
    </ligand>
</feature>
<evidence type="ECO:0000256" key="4">
    <source>
        <dbReference type="ARBA" id="ARBA00009524"/>
    </source>
</evidence>
<dbReference type="GO" id="GO:0052855">
    <property type="term" value="F:ADP-dependent NAD(P)H-hydrate dehydratase activity"/>
    <property type="evidence" value="ECO:0007669"/>
    <property type="project" value="UniProtKB-UniRule"/>
</dbReference>
<dbReference type="Gene3D" id="3.40.50.10260">
    <property type="entry name" value="YjeF N-terminal domain"/>
    <property type="match status" value="1"/>
</dbReference>
<feature type="binding site" evidence="17">
    <location>
        <begin position="404"/>
        <end position="408"/>
    </location>
    <ligand>
        <name>AMP</name>
        <dbReference type="ChEBI" id="CHEBI:456215"/>
    </ligand>
</feature>
<dbReference type="CDD" id="cd01171">
    <property type="entry name" value="YXKO-related"/>
    <property type="match status" value="1"/>
</dbReference>
<dbReference type="GO" id="GO:0005524">
    <property type="term" value="F:ATP binding"/>
    <property type="evidence" value="ECO:0007669"/>
    <property type="project" value="UniProtKB-UniRule"/>
</dbReference>
<dbReference type="Gene3D" id="3.40.1190.20">
    <property type="match status" value="1"/>
</dbReference>
<comment type="similarity">
    <text evidence="18">Belongs to the NnrE/AIBP family.</text>
</comment>
<evidence type="ECO:0000259" key="21">
    <source>
        <dbReference type="PROSITE" id="PS51385"/>
    </source>
</evidence>
<dbReference type="GO" id="GO:0110051">
    <property type="term" value="P:metabolite repair"/>
    <property type="evidence" value="ECO:0007669"/>
    <property type="project" value="TreeGrafter"/>
</dbReference>
<proteinExistence type="inferred from homology"/>
<organism evidence="22 23">
    <name type="scientific">Legionella waltersii</name>
    <dbReference type="NCBI Taxonomy" id="66969"/>
    <lineage>
        <taxon>Bacteria</taxon>
        <taxon>Pseudomonadati</taxon>
        <taxon>Pseudomonadota</taxon>
        <taxon>Gammaproteobacteria</taxon>
        <taxon>Legionellales</taxon>
        <taxon>Legionellaceae</taxon>
        <taxon>Legionella</taxon>
    </lineage>
</organism>
<protein>
    <recommendedName>
        <fullName evidence="19">Bifunctional NAD(P)H-hydrate repair enzyme</fullName>
    </recommendedName>
    <alternativeName>
        <fullName evidence="19">Nicotinamide nucleotide repair protein</fullName>
    </alternativeName>
    <domain>
        <recommendedName>
            <fullName evidence="19">ADP-dependent (S)-NAD(P)H-hydrate dehydratase</fullName>
            <ecNumber evidence="19">4.2.1.136</ecNumber>
        </recommendedName>
        <alternativeName>
            <fullName evidence="19">ADP-dependent NAD(P)HX dehydratase</fullName>
        </alternativeName>
    </domain>
    <domain>
        <recommendedName>
            <fullName evidence="19">NAD(P)H-hydrate epimerase</fullName>
            <ecNumber evidence="19">5.1.99.6</ecNumber>
        </recommendedName>
    </domain>
</protein>
<name>A0A0W1AD98_9GAMM</name>
<dbReference type="HAMAP" id="MF_01966">
    <property type="entry name" value="NADHX_epimerase"/>
    <property type="match status" value="1"/>
</dbReference>
<dbReference type="InterPro" id="IPR029056">
    <property type="entry name" value="Ribokinase-like"/>
</dbReference>
<feature type="binding site" evidence="18">
    <location>
        <begin position="130"/>
        <end position="136"/>
    </location>
    <ligand>
        <name>(6S)-NADPHX</name>
        <dbReference type="ChEBI" id="CHEBI:64076"/>
    </ligand>
</feature>
<dbReference type="PATRIC" id="fig|66969.6.peg.1500"/>
<dbReference type="PIRSF" id="PIRSF017184">
    <property type="entry name" value="Nnr"/>
    <property type="match status" value="1"/>
</dbReference>
<dbReference type="Pfam" id="PF01256">
    <property type="entry name" value="Carb_kinase"/>
    <property type="match status" value="1"/>
</dbReference>
<gene>
    <name evidence="17" type="primary">nnrD</name>
    <name evidence="18" type="synonym">nnrE</name>
    <name evidence="22" type="ORF">Lwal_1369</name>
</gene>
<dbReference type="GO" id="GO:0016301">
    <property type="term" value="F:kinase activity"/>
    <property type="evidence" value="ECO:0007669"/>
    <property type="project" value="UniProtKB-KW"/>
</dbReference>
<sequence length="491" mass="51832">MSQQDKALYRCEQIRACELLAKQLLQRDEHSLMLQAGTDAFTLMKKLYPKAKHIAVFCGVGNNAGDGYVLARIAHEHHYKVTVYQCRAIEDLPPVAHHAAQQALDSGVEFQSAEESLDNESDLIIDALLGVGLKGPVHGLIANAITQINDSQLPVMSLDVPSGLNADSGVVDGFCVKATSTMTFIGLKTGMYTMDGPDVCGDIYRSSLDLEVCLEKCQPHAFLLADDQLPLPLPLRKKNSHKGKYGHVLVIGSGVGMPGAVSLVAKAALRTGAGLVTVATWPEHVHGPLPLIPEAMIMGVDSAQDLKPLLAKATVCVLGPGLGESDWATELFNAAISAQLPMVMDASALRLLAAHPQMDDNWVLTPHAGEASSLLLTSVNAVQNDRYHSAESIQQQYGGVVVLKGVGTIIQTAAKEKFVCPKGNPGMASAGMGDVLSGIIAGFCAQGMSLSDAAKAGVWAHAYAGDKAAEAKGEIGLLATDLFDYIPGIIN</sequence>
<keyword evidence="13" id="KW-0511">Multifunctional enzyme</keyword>
<dbReference type="InterPro" id="IPR030677">
    <property type="entry name" value="Nnr"/>
</dbReference>
<evidence type="ECO:0000256" key="10">
    <source>
        <dbReference type="ARBA" id="ARBA00023027"/>
    </source>
</evidence>
<evidence type="ECO:0000256" key="6">
    <source>
        <dbReference type="ARBA" id="ARBA00022741"/>
    </source>
</evidence>
<dbReference type="EMBL" id="LNZB01000036">
    <property type="protein sequence ID" value="KTD79297.1"/>
    <property type="molecule type" value="Genomic_DNA"/>
</dbReference>
<dbReference type="EC" id="5.1.99.6" evidence="19"/>
<feature type="binding site" evidence="18">
    <location>
        <position position="63"/>
    </location>
    <ligand>
        <name>K(+)</name>
        <dbReference type="ChEBI" id="CHEBI:29103"/>
    </ligand>
</feature>
<evidence type="ECO:0000256" key="8">
    <source>
        <dbReference type="ARBA" id="ARBA00022857"/>
    </source>
</evidence>
<keyword evidence="6 17" id="KW-0547">Nucleotide-binding</keyword>
<comment type="caution">
    <text evidence="22">The sequence shown here is derived from an EMBL/GenBank/DDBJ whole genome shotgun (WGS) entry which is preliminary data.</text>
</comment>
<evidence type="ECO:0000259" key="20">
    <source>
        <dbReference type="PROSITE" id="PS51383"/>
    </source>
</evidence>
<dbReference type="SUPFAM" id="SSF53613">
    <property type="entry name" value="Ribokinase-like"/>
    <property type="match status" value="1"/>
</dbReference>
<comment type="function">
    <text evidence="14 19">Bifunctional enzyme that catalyzes the epimerization of the S- and R-forms of NAD(P)HX and the dehydration of the S-form of NAD(P)HX at the expense of ADP, which is converted to AMP. This allows the repair of both epimers of NAD(P)HX, a damaged form of NAD(P)H that is a result of enzymatic or heat-dependent hydration.</text>
</comment>
<dbReference type="OrthoDB" id="9806925at2"/>
<comment type="catalytic activity">
    <reaction evidence="2 18 19">
        <text>(6R)-NADPHX = (6S)-NADPHX</text>
        <dbReference type="Rhea" id="RHEA:32227"/>
        <dbReference type="ChEBI" id="CHEBI:64076"/>
        <dbReference type="ChEBI" id="CHEBI:64077"/>
        <dbReference type="EC" id="5.1.99.6"/>
    </reaction>
</comment>
<feature type="binding site" evidence="18">
    <location>
        <position position="126"/>
    </location>
    <ligand>
        <name>K(+)</name>
        <dbReference type="ChEBI" id="CHEBI:29103"/>
    </ligand>
</feature>
<dbReference type="Pfam" id="PF03853">
    <property type="entry name" value="YjeF_N"/>
    <property type="match status" value="1"/>
</dbReference>
<dbReference type="SUPFAM" id="SSF64153">
    <property type="entry name" value="YjeF N-terminal domain-like"/>
    <property type="match status" value="1"/>
</dbReference>
<comment type="similarity">
    <text evidence="17">Belongs to the NnrD/CARKD family.</text>
</comment>
<comment type="catalytic activity">
    <reaction evidence="1 18 19">
        <text>(6R)-NADHX = (6S)-NADHX</text>
        <dbReference type="Rhea" id="RHEA:32215"/>
        <dbReference type="ChEBI" id="CHEBI:64074"/>
        <dbReference type="ChEBI" id="CHEBI:64075"/>
        <dbReference type="EC" id="5.1.99.6"/>
    </reaction>
</comment>
<evidence type="ECO:0000256" key="3">
    <source>
        <dbReference type="ARBA" id="ARBA00006001"/>
    </source>
</evidence>
<comment type="function">
    <text evidence="17">Catalyzes the dehydration of the S-form of NAD(P)HX at the expense of ADP, which is converted to AMP. Together with NAD(P)HX epimerase, which catalyzes the epimerization of the S- and R-forms, the enzyme allows the repair of both epimers of NAD(P)HX, a damaged form of NAD(P)H that is a result of enzymatic or heat-dependent hydration.</text>
</comment>
<keyword evidence="22" id="KW-0418">Kinase</keyword>
<evidence type="ECO:0000256" key="15">
    <source>
        <dbReference type="ARBA" id="ARBA00048238"/>
    </source>
</evidence>
<comment type="cofactor">
    <cofactor evidence="18 19">
        <name>K(+)</name>
        <dbReference type="ChEBI" id="CHEBI:29103"/>
    </cofactor>
    <text evidence="18 19">Binds 1 potassium ion per subunit.</text>
</comment>
<dbReference type="GO" id="GO:0052856">
    <property type="term" value="F:NAD(P)HX epimerase activity"/>
    <property type="evidence" value="ECO:0007669"/>
    <property type="project" value="UniProtKB-UniRule"/>
</dbReference>
<dbReference type="PANTHER" id="PTHR12592">
    <property type="entry name" value="ATP-DEPENDENT (S)-NAD(P)H-HYDRATE DEHYDRATASE FAMILY MEMBER"/>
    <property type="match status" value="1"/>
</dbReference>
<evidence type="ECO:0000256" key="18">
    <source>
        <dbReference type="HAMAP-Rule" id="MF_01966"/>
    </source>
</evidence>
<evidence type="ECO:0000256" key="13">
    <source>
        <dbReference type="ARBA" id="ARBA00023268"/>
    </source>
</evidence>
<feature type="domain" description="YjeF C-terminal" evidence="20">
    <location>
        <begin position="225"/>
        <end position="491"/>
    </location>
</feature>
<evidence type="ECO:0000256" key="14">
    <source>
        <dbReference type="ARBA" id="ARBA00025153"/>
    </source>
</evidence>
<evidence type="ECO:0000256" key="16">
    <source>
        <dbReference type="ARBA" id="ARBA00049209"/>
    </source>
</evidence>
<keyword evidence="7 17" id="KW-0067">ATP-binding</keyword>
<keyword evidence="23" id="KW-1185">Reference proteome</keyword>
<keyword evidence="11 18" id="KW-0413">Isomerase</keyword>
<comment type="similarity">
    <text evidence="4 19">In the C-terminal section; belongs to the NnrD/CARKD family.</text>
</comment>
<comment type="similarity">
    <text evidence="3 19">In the N-terminal section; belongs to the NnrE/AIBP family.</text>
</comment>
<evidence type="ECO:0000256" key="9">
    <source>
        <dbReference type="ARBA" id="ARBA00022958"/>
    </source>
</evidence>
<dbReference type="RefSeq" id="WP_058480075.1">
    <property type="nucleotide sequence ID" value="NZ_CAAAIQ010000007.1"/>
</dbReference>
<evidence type="ECO:0000256" key="2">
    <source>
        <dbReference type="ARBA" id="ARBA00000909"/>
    </source>
</evidence>
<keyword evidence="12 17" id="KW-0456">Lyase</keyword>
<dbReference type="PROSITE" id="PS51385">
    <property type="entry name" value="YJEF_N"/>
    <property type="match status" value="1"/>
</dbReference>
<feature type="binding site" evidence="18">
    <location>
        <position position="162"/>
    </location>
    <ligand>
        <name>K(+)</name>
        <dbReference type="ChEBI" id="CHEBI:29103"/>
    </ligand>
</feature>
<dbReference type="PROSITE" id="PS51383">
    <property type="entry name" value="YJEF_C_3"/>
    <property type="match status" value="1"/>
</dbReference>